<proteinExistence type="predicted"/>
<organism evidence="1 2">
    <name type="scientific">Bacillus safensis</name>
    <dbReference type="NCBI Taxonomy" id="561879"/>
    <lineage>
        <taxon>Bacteria</taxon>
        <taxon>Bacillati</taxon>
        <taxon>Bacillota</taxon>
        <taxon>Bacilli</taxon>
        <taxon>Bacillales</taxon>
        <taxon>Bacillaceae</taxon>
        <taxon>Bacillus</taxon>
    </lineage>
</organism>
<dbReference type="EMBL" id="AP021906">
    <property type="protein sequence ID" value="BBP90835.1"/>
    <property type="molecule type" value="Genomic_DNA"/>
</dbReference>
<sequence>MTLSFEEAAFGKKATIEIPREESCETCHGSGAKPGTQAKKLVHIAAVLVS</sequence>
<accession>A0A5S9MD76</accession>
<reference evidence="1 2" key="1">
    <citation type="submission" date="2019-12" db="EMBL/GenBank/DDBJ databases">
        <title>Full genome sequence of a Bacillus safensis strain isolated from commercially available natto in Indonesia.</title>
        <authorList>
            <person name="Yoshida M."/>
            <person name="Uomi M."/>
            <person name="Waturangi D."/>
            <person name="Ekaputri J.J."/>
            <person name="Setiamarga D.H.E."/>
        </authorList>
    </citation>
    <scope>NUCLEOTIDE SEQUENCE [LARGE SCALE GENOMIC DNA]</scope>
    <source>
        <strain evidence="1 2">IDN1</strain>
    </source>
</reference>
<dbReference type="Proteomes" id="UP000464658">
    <property type="component" value="Chromosome"/>
</dbReference>
<dbReference type="AlphaFoldDB" id="A0A5S9MD76"/>
<name>A0A5S9MD76_BACIA</name>
<protein>
    <submittedName>
        <fullName evidence="1">Uncharacterized protein</fullName>
    </submittedName>
</protein>
<evidence type="ECO:0000313" key="1">
    <source>
        <dbReference type="EMBL" id="BBP90835.1"/>
    </source>
</evidence>
<evidence type="ECO:0000313" key="2">
    <source>
        <dbReference type="Proteomes" id="UP000464658"/>
    </source>
</evidence>
<gene>
    <name evidence="1" type="ORF">BsIDN1_44530</name>
</gene>